<dbReference type="GeneID" id="100122609"/>
<dbReference type="EnsemblMetazoa" id="XM_031929544">
    <property type="protein sequence ID" value="XP_031785404"/>
    <property type="gene ID" value="LOC100122609"/>
</dbReference>
<dbReference type="SMR" id="A0A7M7QCB0"/>
<evidence type="ECO:0000256" key="7">
    <source>
        <dbReference type="ARBA" id="ARBA00022989"/>
    </source>
</evidence>
<dbReference type="OrthoDB" id="195015at2759"/>
<keyword evidence="15" id="KW-1185">Reference proteome</keyword>
<evidence type="ECO:0000256" key="11">
    <source>
        <dbReference type="ARBA" id="ARBA00023180"/>
    </source>
</evidence>
<evidence type="ECO:0000256" key="10">
    <source>
        <dbReference type="ARBA" id="ARBA00023170"/>
    </source>
</evidence>
<dbReference type="PANTHER" id="PTHR11923:SF109">
    <property type="entry name" value="SENSORY NEURON MEMBRANE PROTEIN 2"/>
    <property type="match status" value="1"/>
</dbReference>
<dbReference type="FunCoup" id="A0A7M7QCB0">
    <property type="interactions" value="5"/>
</dbReference>
<reference evidence="14" key="1">
    <citation type="submission" date="2021-01" db="UniProtKB">
        <authorList>
            <consortium name="EnsemblMetazoa"/>
        </authorList>
    </citation>
    <scope>IDENTIFICATION</scope>
</reference>
<dbReference type="Proteomes" id="UP000002358">
    <property type="component" value="Chromosome 4"/>
</dbReference>
<organism evidence="14 15">
    <name type="scientific">Nasonia vitripennis</name>
    <name type="common">Parasitic wasp</name>
    <dbReference type="NCBI Taxonomy" id="7425"/>
    <lineage>
        <taxon>Eukaryota</taxon>
        <taxon>Metazoa</taxon>
        <taxon>Ecdysozoa</taxon>
        <taxon>Arthropoda</taxon>
        <taxon>Hexapoda</taxon>
        <taxon>Insecta</taxon>
        <taxon>Pterygota</taxon>
        <taxon>Neoptera</taxon>
        <taxon>Endopterygota</taxon>
        <taxon>Hymenoptera</taxon>
        <taxon>Apocrita</taxon>
        <taxon>Proctotrupomorpha</taxon>
        <taxon>Chalcidoidea</taxon>
        <taxon>Pteromalidae</taxon>
        <taxon>Pteromalinae</taxon>
        <taxon>Nasonia</taxon>
    </lineage>
</organism>
<keyword evidence="5 13" id="KW-0812">Transmembrane</keyword>
<evidence type="ECO:0000256" key="13">
    <source>
        <dbReference type="SAM" id="Phobius"/>
    </source>
</evidence>
<dbReference type="InterPro" id="IPR002159">
    <property type="entry name" value="CD36_fam"/>
</dbReference>
<evidence type="ECO:0000256" key="8">
    <source>
        <dbReference type="ARBA" id="ARBA00023136"/>
    </source>
</evidence>
<name>A0A7M7QCB0_NASVI</name>
<comment type="similarity">
    <text evidence="2">Belongs to the CD36 family.</text>
</comment>
<evidence type="ECO:0000256" key="9">
    <source>
        <dbReference type="ARBA" id="ARBA00023157"/>
    </source>
</evidence>
<keyword evidence="7 13" id="KW-1133">Transmembrane helix</keyword>
<feature type="transmembrane region" description="Helical" evidence="13">
    <location>
        <begin position="474"/>
        <end position="497"/>
    </location>
</feature>
<dbReference type="GO" id="GO:0005886">
    <property type="term" value="C:plasma membrane"/>
    <property type="evidence" value="ECO:0007669"/>
    <property type="project" value="UniProtKB-SubCell"/>
</dbReference>
<keyword evidence="4" id="KW-0716">Sensory transduction</keyword>
<dbReference type="GO" id="GO:0007608">
    <property type="term" value="P:sensory perception of smell"/>
    <property type="evidence" value="ECO:0007669"/>
    <property type="project" value="UniProtKB-KW"/>
</dbReference>
<keyword evidence="9" id="KW-1015">Disulfide bond</keyword>
<comment type="subcellular location">
    <subcellularLocation>
        <location evidence="1">Cell membrane</location>
    </subcellularLocation>
</comment>
<dbReference type="RefSeq" id="XP_031785404.2">
    <property type="nucleotide sequence ID" value="XM_031929544.2"/>
</dbReference>
<keyword evidence="8 13" id="KW-0472">Membrane</keyword>
<evidence type="ECO:0000256" key="12">
    <source>
        <dbReference type="ARBA" id="ARBA00040645"/>
    </source>
</evidence>
<evidence type="ECO:0000256" key="2">
    <source>
        <dbReference type="ARBA" id="ARBA00010532"/>
    </source>
</evidence>
<protein>
    <recommendedName>
        <fullName evidence="12">Sensory neuron membrane protein 2</fullName>
    </recommendedName>
</protein>
<dbReference type="PRINTS" id="PR01609">
    <property type="entry name" value="CD36FAMILY"/>
</dbReference>
<evidence type="ECO:0000256" key="6">
    <source>
        <dbReference type="ARBA" id="ARBA00022725"/>
    </source>
</evidence>
<dbReference type="InParanoid" id="A0A7M7QCB0"/>
<dbReference type="Pfam" id="PF01130">
    <property type="entry name" value="CD36"/>
    <property type="match status" value="1"/>
</dbReference>
<dbReference type="PANTHER" id="PTHR11923">
    <property type="entry name" value="SCAVENGER RECEPTOR CLASS B TYPE-1 SR-B1"/>
    <property type="match status" value="1"/>
</dbReference>
<keyword evidence="11" id="KW-0325">Glycoprotein</keyword>
<keyword evidence="3" id="KW-1003">Cell membrane</keyword>
<evidence type="ECO:0000313" key="15">
    <source>
        <dbReference type="Proteomes" id="UP000002358"/>
    </source>
</evidence>
<evidence type="ECO:0000256" key="1">
    <source>
        <dbReference type="ARBA" id="ARBA00004236"/>
    </source>
</evidence>
<evidence type="ECO:0000256" key="4">
    <source>
        <dbReference type="ARBA" id="ARBA00022606"/>
    </source>
</evidence>
<keyword evidence="10" id="KW-0675">Receptor</keyword>
<accession>A0A7M7QCB0</accession>
<dbReference type="AlphaFoldDB" id="A0A7M7QCB0"/>
<keyword evidence="6" id="KW-0552">Olfaction</keyword>
<dbReference type="GO" id="GO:0005737">
    <property type="term" value="C:cytoplasm"/>
    <property type="evidence" value="ECO:0007669"/>
    <property type="project" value="TreeGrafter"/>
</dbReference>
<feature type="transmembrane region" description="Helical" evidence="13">
    <location>
        <begin position="6"/>
        <end position="31"/>
    </location>
</feature>
<dbReference type="GO" id="GO:0005044">
    <property type="term" value="F:scavenger receptor activity"/>
    <property type="evidence" value="ECO:0007669"/>
    <property type="project" value="TreeGrafter"/>
</dbReference>
<evidence type="ECO:0000313" key="14">
    <source>
        <dbReference type="EnsemblMetazoa" id="XP_031785404"/>
    </source>
</evidence>
<proteinExistence type="inferred from homology"/>
<evidence type="ECO:0000256" key="3">
    <source>
        <dbReference type="ARBA" id="ARBA00022475"/>
    </source>
</evidence>
<evidence type="ECO:0000256" key="5">
    <source>
        <dbReference type="ARBA" id="ARBA00022692"/>
    </source>
</evidence>
<sequence>MPNTHVLIAITCMISCIIACSSGLYLGHLLFPRLISKTINSTMKLVNGTEAYERWETLPIPLQFKVYFFNVSNPDEVQNGAKPIVKEVGPYVYDEYRHKYDITEDEDGTYSYNQTQLFSFNENASKPNKEDDNIIVAHLPLMAISLIAEKRLMSELLGTVVPHLFDNPKNVFLTTTVKKFLFDGVNINCSNGGGTVRLICNQIRRNAPAQLKVPDKGVDGPFVFSLLSYKNNTHDGRYKVSSGVKDISTLGEIYAWKNSSTVDAWKPNGTCNNIYGTDTTIFPPHRTQLSRVNVFQSDICRTVNLHYNDETEYKNIKGLRFVVEKDMLMSGANYSANKCYCLKETKGINGEDGCLLDGALELYRCQNVPLVLTFPHFYLAHEKYRESVEGLNPDKSKHEIFVELEPKSGTVLRGSKRVQFNIFYRPIHGINLTNKLAHSLMPVFWIDEGVELDDPNINLLYDSLVYPMKILDGVYWTLIGLGLAIGLISMVWCMLFAHKPKHLF</sequence>